<dbReference type="Proteomes" id="UP001058974">
    <property type="component" value="Chromosome 5"/>
</dbReference>
<feature type="region of interest" description="Disordered" evidence="1">
    <location>
        <begin position="119"/>
        <end position="150"/>
    </location>
</feature>
<evidence type="ECO:0000313" key="3">
    <source>
        <dbReference type="Proteomes" id="UP001058974"/>
    </source>
</evidence>
<proteinExistence type="predicted"/>
<feature type="compositionally biased region" description="Basic residues" evidence="1">
    <location>
        <begin position="120"/>
        <end position="133"/>
    </location>
</feature>
<organism evidence="2 3">
    <name type="scientific">Pisum sativum</name>
    <name type="common">Garden pea</name>
    <name type="synonym">Lathyrus oleraceus</name>
    <dbReference type="NCBI Taxonomy" id="3888"/>
    <lineage>
        <taxon>Eukaryota</taxon>
        <taxon>Viridiplantae</taxon>
        <taxon>Streptophyta</taxon>
        <taxon>Embryophyta</taxon>
        <taxon>Tracheophyta</taxon>
        <taxon>Spermatophyta</taxon>
        <taxon>Magnoliopsida</taxon>
        <taxon>eudicotyledons</taxon>
        <taxon>Gunneridae</taxon>
        <taxon>Pentapetalae</taxon>
        <taxon>rosids</taxon>
        <taxon>fabids</taxon>
        <taxon>Fabales</taxon>
        <taxon>Fabaceae</taxon>
        <taxon>Papilionoideae</taxon>
        <taxon>50 kb inversion clade</taxon>
        <taxon>NPAAA clade</taxon>
        <taxon>Hologalegina</taxon>
        <taxon>IRL clade</taxon>
        <taxon>Fabeae</taxon>
        <taxon>Lathyrus</taxon>
    </lineage>
</organism>
<name>A0A9D5ALR1_PEA</name>
<dbReference type="AlphaFoldDB" id="A0A9D5ALR1"/>
<feature type="compositionally biased region" description="Basic and acidic residues" evidence="1">
    <location>
        <begin position="135"/>
        <end position="150"/>
    </location>
</feature>
<accession>A0A9D5ALR1</accession>
<dbReference type="Gramene" id="Psat05G0795100-T1">
    <property type="protein sequence ID" value="KAI5413573.1"/>
    <property type="gene ID" value="KIW84_057951"/>
</dbReference>
<protein>
    <submittedName>
        <fullName evidence="2">Uncharacterized protein</fullName>
    </submittedName>
</protein>
<keyword evidence="3" id="KW-1185">Reference proteome</keyword>
<evidence type="ECO:0000313" key="2">
    <source>
        <dbReference type="EMBL" id="KAI5413573.1"/>
    </source>
</evidence>
<comment type="caution">
    <text evidence="2">The sequence shown here is derived from an EMBL/GenBank/DDBJ whole genome shotgun (WGS) entry which is preliminary data.</text>
</comment>
<evidence type="ECO:0000256" key="1">
    <source>
        <dbReference type="SAM" id="MobiDB-lite"/>
    </source>
</evidence>
<dbReference type="EMBL" id="JAMSHJ010000005">
    <property type="protein sequence ID" value="KAI5413573.1"/>
    <property type="molecule type" value="Genomic_DNA"/>
</dbReference>
<gene>
    <name evidence="2" type="ORF">KIW84_057951</name>
</gene>
<reference evidence="2 3" key="1">
    <citation type="journal article" date="2022" name="Nat. Genet.">
        <title>Improved pea reference genome and pan-genome highlight genomic features and evolutionary characteristics.</title>
        <authorList>
            <person name="Yang T."/>
            <person name="Liu R."/>
            <person name="Luo Y."/>
            <person name="Hu S."/>
            <person name="Wang D."/>
            <person name="Wang C."/>
            <person name="Pandey M.K."/>
            <person name="Ge S."/>
            <person name="Xu Q."/>
            <person name="Li N."/>
            <person name="Li G."/>
            <person name="Huang Y."/>
            <person name="Saxena R.K."/>
            <person name="Ji Y."/>
            <person name="Li M."/>
            <person name="Yan X."/>
            <person name="He Y."/>
            <person name="Liu Y."/>
            <person name="Wang X."/>
            <person name="Xiang C."/>
            <person name="Varshney R.K."/>
            <person name="Ding H."/>
            <person name="Gao S."/>
            <person name="Zong X."/>
        </authorList>
    </citation>
    <scope>NUCLEOTIDE SEQUENCE [LARGE SCALE GENOMIC DNA]</scope>
    <source>
        <strain evidence="2 3">cv. Zhongwan 6</strain>
    </source>
</reference>
<sequence>MVVRSLDMEKDPFRPRENNEELLGPEVPYLSAIGALMYLANYTRPDISFVDNLLARYSSSSILRHWNRVKHVLRYLRELKNLAEIKVEGLQASLEAHEMRLKQWNSGRAKVVKQAMQARFTKKSGKEKAKQRKNLANDEKSIKNSKNRADSIKEVMANKYPWKKVDIKEARFE</sequence>